<dbReference type="PANTHER" id="PTHR30618:SF6">
    <property type="entry name" value="NCS1 FAMILY NUCLEOBASE:CATION SYMPORTER-1"/>
    <property type="match status" value="1"/>
</dbReference>
<keyword evidence="5 6" id="KW-0472">Membrane</keyword>
<feature type="transmembrane region" description="Helical" evidence="6">
    <location>
        <begin position="314"/>
        <end position="330"/>
    </location>
</feature>
<keyword evidence="8" id="KW-1185">Reference proteome</keyword>
<name>A0A3S2VBR0_9ACTN</name>
<feature type="transmembrane region" description="Helical" evidence="6">
    <location>
        <begin position="390"/>
        <end position="410"/>
    </location>
</feature>
<feature type="transmembrane region" description="Helical" evidence="6">
    <location>
        <begin position="416"/>
        <end position="432"/>
    </location>
</feature>
<feature type="transmembrane region" description="Helical" evidence="6">
    <location>
        <begin position="188"/>
        <end position="210"/>
    </location>
</feature>
<dbReference type="PANTHER" id="PTHR30618">
    <property type="entry name" value="NCS1 FAMILY PURINE/PYRIMIDINE TRANSPORTER"/>
    <property type="match status" value="1"/>
</dbReference>
<feature type="transmembrane region" description="Helical" evidence="6">
    <location>
        <begin position="231"/>
        <end position="253"/>
    </location>
</feature>
<evidence type="ECO:0000256" key="1">
    <source>
        <dbReference type="ARBA" id="ARBA00004141"/>
    </source>
</evidence>
<dbReference type="Gene3D" id="1.10.4160.10">
    <property type="entry name" value="Hydantoin permease"/>
    <property type="match status" value="1"/>
</dbReference>
<dbReference type="GO" id="GO:0005886">
    <property type="term" value="C:plasma membrane"/>
    <property type="evidence" value="ECO:0007669"/>
    <property type="project" value="TreeGrafter"/>
</dbReference>
<comment type="subcellular location">
    <subcellularLocation>
        <location evidence="1">Membrane</location>
        <topology evidence="1">Multi-pass membrane protein</topology>
    </subcellularLocation>
</comment>
<protein>
    <submittedName>
        <fullName evidence="7">NCS1 family nucleobase:cation symporter-1</fullName>
    </submittedName>
</protein>
<evidence type="ECO:0000256" key="6">
    <source>
        <dbReference type="SAM" id="Phobius"/>
    </source>
</evidence>
<keyword evidence="4 6" id="KW-1133">Transmembrane helix</keyword>
<proteinExistence type="inferred from homology"/>
<dbReference type="EMBL" id="RZYA01000019">
    <property type="protein sequence ID" value="RVU19004.1"/>
    <property type="molecule type" value="Genomic_DNA"/>
</dbReference>
<comment type="caution">
    <text evidence="7">The sequence shown here is derived from an EMBL/GenBank/DDBJ whole genome shotgun (WGS) entry which is preliminary data.</text>
</comment>
<evidence type="ECO:0000256" key="5">
    <source>
        <dbReference type="ARBA" id="ARBA00023136"/>
    </source>
</evidence>
<feature type="transmembrane region" description="Helical" evidence="6">
    <location>
        <begin position="55"/>
        <end position="75"/>
    </location>
</feature>
<dbReference type="Pfam" id="PF02133">
    <property type="entry name" value="Transp_cyt_pur"/>
    <property type="match status" value="1"/>
</dbReference>
<comment type="similarity">
    <text evidence="2">Belongs to the purine-cytosine permease (2.A.39) family.</text>
</comment>
<evidence type="ECO:0000256" key="2">
    <source>
        <dbReference type="ARBA" id="ARBA00008974"/>
    </source>
</evidence>
<feature type="transmembrane region" description="Helical" evidence="6">
    <location>
        <begin position="336"/>
        <end position="361"/>
    </location>
</feature>
<dbReference type="GO" id="GO:0015205">
    <property type="term" value="F:nucleobase transmembrane transporter activity"/>
    <property type="evidence" value="ECO:0007669"/>
    <property type="project" value="TreeGrafter"/>
</dbReference>
<feature type="transmembrane region" description="Helical" evidence="6">
    <location>
        <begin position="150"/>
        <end position="168"/>
    </location>
</feature>
<feature type="transmembrane region" description="Helical" evidence="6">
    <location>
        <begin position="12"/>
        <end position="43"/>
    </location>
</feature>
<dbReference type="CDD" id="cd11555">
    <property type="entry name" value="SLC-NCS1sbd_u1"/>
    <property type="match status" value="1"/>
</dbReference>
<evidence type="ECO:0000313" key="8">
    <source>
        <dbReference type="Proteomes" id="UP000283128"/>
    </source>
</evidence>
<evidence type="ECO:0000256" key="4">
    <source>
        <dbReference type="ARBA" id="ARBA00022989"/>
    </source>
</evidence>
<dbReference type="InterPro" id="IPR001248">
    <property type="entry name" value="Pur-cyt_permease"/>
</dbReference>
<dbReference type="OrthoDB" id="6083029at2"/>
<reference evidence="7 8" key="1">
    <citation type="submission" date="2019-01" db="EMBL/GenBank/DDBJ databases">
        <title>Genome sequences of Streptomyces and Rhizobium isolates collected from root and soil.</title>
        <authorList>
            <person name="Chhettri S."/>
            <person name="Sevigny J.L."/>
            <person name="Sen A."/>
            <person name="Ennis N."/>
            <person name="Tisa L."/>
        </authorList>
    </citation>
    <scope>NUCLEOTIDE SEQUENCE [LARGE SCALE GENOMIC DNA]</scope>
    <source>
        <strain evidence="7 8">San01</strain>
    </source>
</reference>
<organism evidence="7 8">
    <name type="scientific">Streptomyces antnestii</name>
    <dbReference type="NCBI Taxonomy" id="2494256"/>
    <lineage>
        <taxon>Bacteria</taxon>
        <taxon>Bacillati</taxon>
        <taxon>Actinomycetota</taxon>
        <taxon>Actinomycetes</taxon>
        <taxon>Kitasatosporales</taxon>
        <taxon>Streptomycetaceae</taxon>
        <taxon>Streptomyces</taxon>
    </lineage>
</organism>
<keyword evidence="3 6" id="KW-0812">Transmembrane</keyword>
<sequence length="442" mass="48209">MWMSAIHNIGTYTFVAGLFVLGLTGWQVLLSLSIGIAVLYVGMNLSGQIGVRTGVPFPVVARMSFGVWGANLPALIRAVIAIAWYGIQTYLASLAVVVLLLRLDPGLERWQRQEFLGLSLLGWACFLLLWVLQLSVVTRGMEAVRRFQDWAGPAIWVVMLGMAVWLVVEAHGHIPMNLSMHPLSAGEATRLIFSGAFLLVATYATMLLNYTDFSRFARDQRTVVRGNFWGIPINFALFAVVSICVTVGSLTVFGEAITDPALIIARVPNTVVLVAGAVMFIIATVGVNVVLNFVSPAYDLANVWPKHITFKRGGLISAVLALVVLPWKLYANPLVVNYFLGGLGALLGPLFGIMMVDWYLIRRQRVRVEALYQADPSAEFHYTRGVNRRAVAVFVPTAAVSAVIALLPAFSDMAALSWPLGVLLSAVVYRAVMSRDATGRDD</sequence>
<dbReference type="AlphaFoldDB" id="A0A3S2VBR0"/>
<evidence type="ECO:0000256" key="3">
    <source>
        <dbReference type="ARBA" id="ARBA00022692"/>
    </source>
</evidence>
<feature type="transmembrane region" description="Helical" evidence="6">
    <location>
        <begin position="273"/>
        <end position="294"/>
    </location>
</feature>
<accession>A0A3S2VBR0</accession>
<evidence type="ECO:0000313" key="7">
    <source>
        <dbReference type="EMBL" id="RVU19004.1"/>
    </source>
</evidence>
<feature type="transmembrane region" description="Helical" evidence="6">
    <location>
        <begin position="82"/>
        <end position="103"/>
    </location>
</feature>
<gene>
    <name evidence="7" type="ORF">EOT10_30910</name>
</gene>
<feature type="transmembrane region" description="Helical" evidence="6">
    <location>
        <begin position="115"/>
        <end position="138"/>
    </location>
</feature>
<dbReference type="InterPro" id="IPR045225">
    <property type="entry name" value="Uracil/uridine/allantoin_perm"/>
</dbReference>
<dbReference type="Proteomes" id="UP000283128">
    <property type="component" value="Unassembled WGS sequence"/>
</dbReference>